<keyword evidence="3" id="KW-1185">Reference proteome</keyword>
<evidence type="ECO:0000313" key="2">
    <source>
        <dbReference type="EMBL" id="ORZ05052.1"/>
    </source>
</evidence>
<organism evidence="2 3">
    <name type="scientific">Absidia repens</name>
    <dbReference type="NCBI Taxonomy" id="90262"/>
    <lineage>
        <taxon>Eukaryota</taxon>
        <taxon>Fungi</taxon>
        <taxon>Fungi incertae sedis</taxon>
        <taxon>Mucoromycota</taxon>
        <taxon>Mucoromycotina</taxon>
        <taxon>Mucoromycetes</taxon>
        <taxon>Mucorales</taxon>
        <taxon>Cunninghamellaceae</taxon>
        <taxon>Absidia</taxon>
    </lineage>
</organism>
<proteinExistence type="predicted"/>
<comment type="caution">
    <text evidence="2">The sequence shown here is derived from an EMBL/GenBank/DDBJ whole genome shotgun (WGS) entry which is preliminary data.</text>
</comment>
<gene>
    <name evidence="2" type="ORF">BCR42DRAFT_428607</name>
</gene>
<accession>A0A1X2HZF5</accession>
<protein>
    <submittedName>
        <fullName evidence="2">Uncharacterized protein</fullName>
    </submittedName>
</protein>
<feature type="region of interest" description="Disordered" evidence="1">
    <location>
        <begin position="1"/>
        <end position="65"/>
    </location>
</feature>
<dbReference type="AlphaFoldDB" id="A0A1X2HZF5"/>
<feature type="non-terminal residue" evidence="2">
    <location>
        <position position="65"/>
    </location>
</feature>
<feature type="compositionally biased region" description="Polar residues" evidence="1">
    <location>
        <begin position="1"/>
        <end position="10"/>
    </location>
</feature>
<dbReference type="Proteomes" id="UP000193560">
    <property type="component" value="Unassembled WGS sequence"/>
</dbReference>
<reference evidence="2 3" key="1">
    <citation type="submission" date="2016-07" db="EMBL/GenBank/DDBJ databases">
        <title>Pervasive Adenine N6-methylation of Active Genes in Fungi.</title>
        <authorList>
            <consortium name="DOE Joint Genome Institute"/>
            <person name="Mondo S.J."/>
            <person name="Dannebaum R.O."/>
            <person name="Kuo R.C."/>
            <person name="Labutti K."/>
            <person name="Haridas S."/>
            <person name="Kuo A."/>
            <person name="Salamov A."/>
            <person name="Ahrendt S.R."/>
            <person name="Lipzen A."/>
            <person name="Sullivan W."/>
            <person name="Andreopoulos W.B."/>
            <person name="Clum A."/>
            <person name="Lindquist E."/>
            <person name="Daum C."/>
            <person name="Ramamoorthy G.K."/>
            <person name="Gryganskyi A."/>
            <person name="Culley D."/>
            <person name="Magnuson J.K."/>
            <person name="James T.Y."/>
            <person name="O'Malley M.A."/>
            <person name="Stajich J.E."/>
            <person name="Spatafora J.W."/>
            <person name="Visel A."/>
            <person name="Grigoriev I.V."/>
        </authorList>
    </citation>
    <scope>NUCLEOTIDE SEQUENCE [LARGE SCALE GENOMIC DNA]</scope>
    <source>
        <strain evidence="2 3">NRRL 1336</strain>
    </source>
</reference>
<sequence>MMMTIFQSGENVKRNRNEWQGNHILDQSYIQNNNEKKAYTNKKREKKKGEGDFSAKTKNETRTND</sequence>
<dbReference type="EMBL" id="MCGE01000046">
    <property type="protein sequence ID" value="ORZ05052.1"/>
    <property type="molecule type" value="Genomic_DNA"/>
</dbReference>
<name>A0A1X2HZF5_9FUNG</name>
<feature type="compositionally biased region" description="Basic and acidic residues" evidence="1">
    <location>
        <begin position="47"/>
        <end position="65"/>
    </location>
</feature>
<evidence type="ECO:0000256" key="1">
    <source>
        <dbReference type="SAM" id="MobiDB-lite"/>
    </source>
</evidence>
<evidence type="ECO:0000313" key="3">
    <source>
        <dbReference type="Proteomes" id="UP000193560"/>
    </source>
</evidence>